<dbReference type="PANTHER" id="PTHR10434">
    <property type="entry name" value="1-ACYL-SN-GLYCEROL-3-PHOSPHATE ACYLTRANSFERASE"/>
    <property type="match status" value="1"/>
</dbReference>
<evidence type="ECO:0000313" key="6">
    <source>
        <dbReference type="Proteomes" id="UP000578686"/>
    </source>
</evidence>
<proteinExistence type="predicted"/>
<dbReference type="CDD" id="cd07989">
    <property type="entry name" value="LPLAT_AGPAT-like"/>
    <property type="match status" value="1"/>
</dbReference>
<dbReference type="GO" id="GO:0003841">
    <property type="term" value="F:1-acylglycerol-3-phosphate O-acyltransferase activity"/>
    <property type="evidence" value="ECO:0007669"/>
    <property type="project" value="TreeGrafter"/>
</dbReference>
<organism evidence="5 6">
    <name type="scientific">Streptomyces lonarensis</name>
    <dbReference type="NCBI Taxonomy" id="700599"/>
    <lineage>
        <taxon>Bacteria</taxon>
        <taxon>Bacillati</taxon>
        <taxon>Actinomycetota</taxon>
        <taxon>Actinomycetes</taxon>
        <taxon>Kitasatosporales</taxon>
        <taxon>Streptomycetaceae</taxon>
        <taxon>Streptomyces</taxon>
    </lineage>
</organism>
<feature type="region of interest" description="Disordered" evidence="3">
    <location>
        <begin position="1"/>
        <end position="36"/>
    </location>
</feature>
<keyword evidence="2 5" id="KW-0012">Acyltransferase</keyword>
<dbReference type="AlphaFoldDB" id="A0A7X6D5N4"/>
<comment type="caution">
    <text evidence="5">The sequence shown here is derived from an EMBL/GenBank/DDBJ whole genome shotgun (WGS) entry which is preliminary data.</text>
</comment>
<dbReference type="Proteomes" id="UP000578686">
    <property type="component" value="Unassembled WGS sequence"/>
</dbReference>
<dbReference type="EMBL" id="JAAVJD010000367">
    <property type="protein sequence ID" value="NJQ08649.1"/>
    <property type="molecule type" value="Genomic_DNA"/>
</dbReference>
<name>A0A7X6D5N4_9ACTN</name>
<dbReference type="SUPFAM" id="SSF69593">
    <property type="entry name" value="Glycerol-3-phosphate (1)-acyltransferase"/>
    <property type="match status" value="1"/>
</dbReference>
<evidence type="ECO:0000256" key="3">
    <source>
        <dbReference type="SAM" id="MobiDB-lite"/>
    </source>
</evidence>
<evidence type="ECO:0000259" key="4">
    <source>
        <dbReference type="SMART" id="SM00563"/>
    </source>
</evidence>
<dbReference type="PANTHER" id="PTHR10434:SF11">
    <property type="entry name" value="1-ACYL-SN-GLYCEROL-3-PHOSPHATE ACYLTRANSFERASE"/>
    <property type="match status" value="1"/>
</dbReference>
<dbReference type="GO" id="GO:0006654">
    <property type="term" value="P:phosphatidic acid biosynthetic process"/>
    <property type="evidence" value="ECO:0007669"/>
    <property type="project" value="TreeGrafter"/>
</dbReference>
<evidence type="ECO:0000313" key="5">
    <source>
        <dbReference type="EMBL" id="NJQ08649.1"/>
    </source>
</evidence>
<feature type="domain" description="Phospholipid/glycerol acyltransferase" evidence="4">
    <location>
        <begin position="66"/>
        <end position="176"/>
    </location>
</feature>
<sequence>MRRHPRRGAEASRLVTTATPRPADGPRPDPSPRGAVVGHRIGISLVRSAWNTRVLGAWRVPGTGPVILAGNHSHNVDGPLVIGTSPRPVHFLVKREAFVGPAGAAMRALGQIAVDRGAADRGAVADTLAVLRAGGVIGMFPEGSRGAGDFAALRSGLAWFALRSGAAVVPVAVLGSSERRSRVLPGLPPLRGRLDVVYGEPFHPGDGSGRRTRAALDAATEQVQERLAAHLASARALTAR</sequence>
<dbReference type="Pfam" id="PF01553">
    <property type="entry name" value="Acyltransferase"/>
    <property type="match status" value="1"/>
</dbReference>
<protein>
    <submittedName>
        <fullName evidence="5">1-acyl-sn-glycerol-3-phosphate acyltransferase</fullName>
    </submittedName>
</protein>
<accession>A0A7X6D5N4</accession>
<evidence type="ECO:0000256" key="1">
    <source>
        <dbReference type="ARBA" id="ARBA00022679"/>
    </source>
</evidence>
<evidence type="ECO:0000256" key="2">
    <source>
        <dbReference type="ARBA" id="ARBA00023315"/>
    </source>
</evidence>
<keyword evidence="6" id="KW-1185">Reference proteome</keyword>
<dbReference type="GO" id="GO:0005886">
    <property type="term" value="C:plasma membrane"/>
    <property type="evidence" value="ECO:0007669"/>
    <property type="project" value="TreeGrafter"/>
</dbReference>
<keyword evidence="1 5" id="KW-0808">Transferase</keyword>
<dbReference type="SMART" id="SM00563">
    <property type="entry name" value="PlsC"/>
    <property type="match status" value="1"/>
</dbReference>
<gene>
    <name evidence="5" type="ORF">HCN56_24515</name>
</gene>
<reference evidence="5 6" key="1">
    <citation type="submission" date="2020-03" db="EMBL/GenBank/DDBJ databases">
        <title>Draft genome of Streptomyces sp. ventii, isolated from the Axial Seamount in the Pacific Ocean, and resequencing of the two type strains Streptomyces lonarensis strain NCL 716 and Streptomyces bohaiensis strain 11A07.</title>
        <authorList>
            <person name="Loughran R.M."/>
            <person name="Pfannmuller K.M."/>
            <person name="Wasson B.J."/>
            <person name="Deadmond M.C."/>
            <person name="Paddock B.E."/>
            <person name="Koyack M.J."/>
            <person name="Gallegos D.A."/>
            <person name="Mitchell E.A."/>
            <person name="Ushijima B."/>
            <person name="Saw J.H."/>
            <person name="Mcphail K.L."/>
            <person name="Videau P."/>
        </authorList>
    </citation>
    <scope>NUCLEOTIDE SEQUENCE [LARGE SCALE GENOMIC DNA]</scope>
    <source>
        <strain evidence="5 6">NCL716</strain>
    </source>
</reference>
<dbReference type="InterPro" id="IPR002123">
    <property type="entry name" value="Plipid/glycerol_acylTrfase"/>
</dbReference>